<dbReference type="EMBL" id="NKXS01001494">
    <property type="protein sequence ID" value="PIN18249.1"/>
    <property type="molecule type" value="Genomic_DNA"/>
</dbReference>
<feature type="compositionally biased region" description="Polar residues" evidence="1">
    <location>
        <begin position="808"/>
        <end position="825"/>
    </location>
</feature>
<protein>
    <recommendedName>
        <fullName evidence="4">Protein TIME FOR COFFEE-like</fullName>
    </recommendedName>
</protein>
<feature type="compositionally biased region" description="Basic and acidic residues" evidence="1">
    <location>
        <begin position="26"/>
        <end position="36"/>
    </location>
</feature>
<dbReference type="Proteomes" id="UP000231279">
    <property type="component" value="Unassembled WGS sequence"/>
</dbReference>
<proteinExistence type="predicted"/>
<dbReference type="GO" id="GO:0005634">
    <property type="term" value="C:nucleus"/>
    <property type="evidence" value="ECO:0007669"/>
    <property type="project" value="TreeGrafter"/>
</dbReference>
<feature type="compositionally biased region" description="Low complexity" evidence="1">
    <location>
        <begin position="1035"/>
        <end position="1057"/>
    </location>
</feature>
<feature type="region of interest" description="Disordered" evidence="1">
    <location>
        <begin position="655"/>
        <end position="684"/>
    </location>
</feature>
<comment type="caution">
    <text evidence="2">The sequence shown here is derived from an EMBL/GenBank/DDBJ whole genome shotgun (WGS) entry which is preliminary data.</text>
</comment>
<accession>A0A2G9HL49</accession>
<feature type="region of interest" description="Disordered" evidence="1">
    <location>
        <begin position="1019"/>
        <end position="1057"/>
    </location>
</feature>
<dbReference type="PANTHER" id="PTHR34798:SF1">
    <property type="entry name" value="TIC-LIKE PROTEIN"/>
    <property type="match status" value="1"/>
</dbReference>
<dbReference type="GO" id="GO:0042752">
    <property type="term" value="P:regulation of circadian rhythm"/>
    <property type="evidence" value="ECO:0007669"/>
    <property type="project" value="InterPro"/>
</dbReference>
<reference evidence="3" key="1">
    <citation type="journal article" date="2018" name="Gigascience">
        <title>Genome assembly of the Pink Ipe (Handroanthus impetiginosus, Bignoniaceae), a highly valued, ecologically keystone Neotropical timber forest tree.</title>
        <authorList>
            <person name="Silva-Junior O.B."/>
            <person name="Grattapaglia D."/>
            <person name="Novaes E."/>
            <person name="Collevatti R.G."/>
        </authorList>
    </citation>
    <scope>NUCLEOTIDE SEQUENCE [LARGE SCALE GENOMIC DNA]</scope>
    <source>
        <strain evidence="3">cv. UFG-1</strain>
    </source>
</reference>
<feature type="region of interest" description="Disordered" evidence="1">
    <location>
        <begin position="584"/>
        <end position="612"/>
    </location>
</feature>
<dbReference type="InterPro" id="IPR039317">
    <property type="entry name" value="TIC"/>
</dbReference>
<feature type="region of interest" description="Disordered" evidence="1">
    <location>
        <begin position="170"/>
        <end position="220"/>
    </location>
</feature>
<evidence type="ECO:0000256" key="1">
    <source>
        <dbReference type="SAM" id="MobiDB-lite"/>
    </source>
</evidence>
<name>A0A2G9HL49_9LAMI</name>
<feature type="region of interest" description="Disordered" evidence="1">
    <location>
        <begin position="450"/>
        <end position="479"/>
    </location>
</feature>
<feature type="compositionally biased region" description="Low complexity" evidence="1">
    <location>
        <begin position="770"/>
        <end position="784"/>
    </location>
</feature>
<evidence type="ECO:0008006" key="4">
    <source>
        <dbReference type="Google" id="ProtNLM"/>
    </source>
</evidence>
<sequence length="1159" mass="124812">MERNRDLKRATIAGVNGLQKRRQRIRRDSTDEDRQMELQGTVRLRDRERLQKKDRDRELPKRRRVDRSAVQQRSGGGESYRENDSTDSSHDEYYEEDETRIHQQNRSNQLSPTSSSLSNNRRGLRTLRSSPVLRVAADEMLSFPVPRRARSATAKRFHEFWNSGSGVFGEDLGNRRFSPSPASVNPTGSGGASSSSSGASMKKKMKSVEPRTRVYSNSSNSKLSSVVQDDIDEIEVAEALFDLMKQSQSCQNQEQVDRDSTNTADDELKKLKAEGGKDENNAFSVQNEQSMRVNAETIVVDSVTQLKQEGRIEKEKFPDDPAKKLVSGDGFVNKGKVGSRKESESPSCVKVNACDIQDPTVTKADYAATVVEATKGARLEIDLMAPPSLPSSPERDDLVDMATDPKVTTQKSETISEDGSLAVERQMQEEKIGGISSNPLPNLDLEKRSHDISSVSDSTSQQKQVPKEQKNQSPTSLLPFPIGIGMSGWPGVLPHSGYMPPLQAVLPIDGSARSSMIMLPPPFKFSESRRKRCATHQYIAHNIRYHQQLINKSLSSGPSGPATLYGTKQVNLKAMIPTQKFVTGNPSLGDHQAGQSLATISSGSGKDKSSDAAAALNATASAKSAPQQATYQGPANNLLHGSGFIFPLGHHQTTMMAPANSSGPPQSVSTVGNASLLSNSAGRPPVNLPLPGGSPTVSLTHPMLSSHEAAAYMALLQNNGCPIPISTNIPMPSFRGGTPTVPFFNSPFYSSPVYNVTQNQQQLSLPHAPVQSVSQHTSTFSSSSANKQPHSQHQTSTKISDNKFPASITAQLPQPDNLPQPSHTASKPDTEISGKSGASVADGLSSHSVKPNNIQTCSFPVPAVNFAVIPPMSINVGALGNHHGDPPQQGSKGRVELIPQAFALSFGSNASTALDFSSMAQNSTIFQMLPEMPRSGDQMTQQKNFQTPEGKFRTSGSFNFSKSGCMDISALPSMGTSKLDGLARTINFLPSTSVLTSGVSATTPNFQQHQHLQQPIQIQKHHMHQMQLPRTAQVKASTSNSISTSLPSSSFPSKSTNASAQIDNFGNSTLVNIPQLRTSQGQTHITFGNSSVSAALSQGHQNMTKSQPMSPLIVGSSAGSSQETEPSPNGTGQKSSPACRRIVPSILSTCPSQVSEIKY</sequence>
<keyword evidence="3" id="KW-1185">Reference proteome</keyword>
<feature type="compositionally biased region" description="Polar residues" evidence="1">
    <location>
        <begin position="655"/>
        <end position="681"/>
    </location>
</feature>
<feature type="compositionally biased region" description="Basic and acidic residues" evidence="1">
    <location>
        <begin position="43"/>
        <end position="59"/>
    </location>
</feature>
<feature type="region of interest" description="Disordered" evidence="1">
    <location>
        <begin position="760"/>
        <end position="847"/>
    </location>
</feature>
<evidence type="ECO:0000313" key="3">
    <source>
        <dbReference type="Proteomes" id="UP000231279"/>
    </source>
</evidence>
<feature type="compositionally biased region" description="Low complexity" evidence="1">
    <location>
        <begin position="105"/>
        <end position="125"/>
    </location>
</feature>
<dbReference type="AlphaFoldDB" id="A0A2G9HL49"/>
<dbReference type="PANTHER" id="PTHR34798">
    <property type="entry name" value="PROTEIN TIME FOR COFFEE"/>
    <property type="match status" value="1"/>
</dbReference>
<dbReference type="STRING" id="429701.A0A2G9HL49"/>
<feature type="compositionally biased region" description="Polar residues" evidence="1">
    <location>
        <begin position="1117"/>
        <end position="1136"/>
    </location>
</feature>
<feature type="compositionally biased region" description="Polar residues" evidence="1">
    <location>
        <begin position="1100"/>
        <end position="1109"/>
    </location>
</feature>
<feature type="compositionally biased region" description="Polar residues" evidence="1">
    <location>
        <begin position="785"/>
        <end position="799"/>
    </location>
</feature>
<organism evidence="2 3">
    <name type="scientific">Handroanthus impetiginosus</name>
    <dbReference type="NCBI Taxonomy" id="429701"/>
    <lineage>
        <taxon>Eukaryota</taxon>
        <taxon>Viridiplantae</taxon>
        <taxon>Streptophyta</taxon>
        <taxon>Embryophyta</taxon>
        <taxon>Tracheophyta</taxon>
        <taxon>Spermatophyta</taxon>
        <taxon>Magnoliopsida</taxon>
        <taxon>eudicotyledons</taxon>
        <taxon>Gunneridae</taxon>
        <taxon>Pentapetalae</taxon>
        <taxon>asterids</taxon>
        <taxon>lamiids</taxon>
        <taxon>Lamiales</taxon>
        <taxon>Bignoniaceae</taxon>
        <taxon>Crescentiina</taxon>
        <taxon>Tabebuia alliance</taxon>
        <taxon>Handroanthus</taxon>
    </lineage>
</organism>
<dbReference type="OrthoDB" id="784889at2759"/>
<feature type="region of interest" description="Disordered" evidence="1">
    <location>
        <begin position="1"/>
        <end position="125"/>
    </location>
</feature>
<feature type="compositionally biased region" description="Basic and acidic residues" evidence="1">
    <location>
        <begin position="79"/>
        <end position="92"/>
    </location>
</feature>
<gene>
    <name evidence="2" type="ORF">CDL12_09077</name>
</gene>
<feature type="region of interest" description="Disordered" evidence="1">
    <location>
        <begin position="1100"/>
        <end position="1142"/>
    </location>
</feature>
<evidence type="ECO:0000313" key="2">
    <source>
        <dbReference type="EMBL" id="PIN18249.1"/>
    </source>
</evidence>